<dbReference type="AlphaFoldDB" id="A0A834Y8S6"/>
<comment type="caution">
    <text evidence="7">The sequence shown here is derived from an EMBL/GenBank/DDBJ whole genome shotgun (WGS) entry which is preliminary data.</text>
</comment>
<dbReference type="GO" id="GO:0005737">
    <property type="term" value="C:cytoplasm"/>
    <property type="evidence" value="ECO:0007669"/>
    <property type="project" value="UniProtKB-SubCell"/>
</dbReference>
<dbReference type="Gene3D" id="1.10.246.200">
    <property type="entry name" value="WPP domain"/>
    <property type="match status" value="1"/>
</dbReference>
<dbReference type="PANTHER" id="PTHR34362:SF1">
    <property type="entry name" value="WPP DOMAIN-CONTAINING PROTEIN 1-RELATED"/>
    <property type="match status" value="1"/>
</dbReference>
<dbReference type="InterPro" id="IPR044692">
    <property type="entry name" value="WPP1/2/3"/>
</dbReference>
<evidence type="ECO:0000313" key="8">
    <source>
        <dbReference type="Proteomes" id="UP000655225"/>
    </source>
</evidence>
<proteinExistence type="predicted"/>
<evidence type="ECO:0000256" key="1">
    <source>
        <dbReference type="ARBA" id="ARBA00004123"/>
    </source>
</evidence>
<comment type="subcellular location">
    <subcellularLocation>
        <location evidence="2">Cytoplasm</location>
    </subcellularLocation>
    <subcellularLocation>
        <location evidence="1">Nucleus</location>
    </subcellularLocation>
</comment>
<evidence type="ECO:0000256" key="2">
    <source>
        <dbReference type="ARBA" id="ARBA00004496"/>
    </source>
</evidence>
<evidence type="ECO:0000313" key="7">
    <source>
        <dbReference type="EMBL" id="KAF8377601.1"/>
    </source>
</evidence>
<feature type="region of interest" description="Disordered" evidence="5">
    <location>
        <begin position="111"/>
        <end position="144"/>
    </location>
</feature>
<dbReference type="OrthoDB" id="1927559at2759"/>
<feature type="compositionally biased region" description="Polar residues" evidence="5">
    <location>
        <begin position="116"/>
        <end position="126"/>
    </location>
</feature>
<dbReference type="GO" id="GO:0005634">
    <property type="term" value="C:nucleus"/>
    <property type="evidence" value="ECO:0007669"/>
    <property type="project" value="UniProtKB-SubCell"/>
</dbReference>
<feature type="compositionally biased region" description="Low complexity" evidence="5">
    <location>
        <begin position="133"/>
        <end position="144"/>
    </location>
</feature>
<accession>A0A834Y8S6</accession>
<organism evidence="7 8">
    <name type="scientific">Tetracentron sinense</name>
    <name type="common">Spur-leaf</name>
    <dbReference type="NCBI Taxonomy" id="13715"/>
    <lineage>
        <taxon>Eukaryota</taxon>
        <taxon>Viridiplantae</taxon>
        <taxon>Streptophyta</taxon>
        <taxon>Embryophyta</taxon>
        <taxon>Tracheophyta</taxon>
        <taxon>Spermatophyta</taxon>
        <taxon>Magnoliopsida</taxon>
        <taxon>Trochodendrales</taxon>
        <taxon>Trochodendraceae</taxon>
        <taxon>Tetracentron</taxon>
    </lineage>
</organism>
<dbReference type="Proteomes" id="UP000655225">
    <property type="component" value="Unassembled WGS sequence"/>
</dbReference>
<name>A0A834Y8S6_TETSI</name>
<evidence type="ECO:0000256" key="3">
    <source>
        <dbReference type="ARBA" id="ARBA00022490"/>
    </source>
</evidence>
<reference evidence="7 8" key="1">
    <citation type="submission" date="2020-04" db="EMBL/GenBank/DDBJ databases">
        <title>Plant Genome Project.</title>
        <authorList>
            <person name="Zhang R.-G."/>
        </authorList>
    </citation>
    <scope>NUCLEOTIDE SEQUENCE [LARGE SCALE GENOMIC DNA]</scope>
    <source>
        <strain evidence="7">YNK0</strain>
        <tissue evidence="7">Leaf</tissue>
    </source>
</reference>
<dbReference type="GO" id="GO:0048527">
    <property type="term" value="P:lateral root development"/>
    <property type="evidence" value="ECO:0007669"/>
    <property type="project" value="InterPro"/>
</dbReference>
<protein>
    <recommendedName>
        <fullName evidence="6">WPP domain-containing protein</fullName>
    </recommendedName>
</protein>
<dbReference type="EMBL" id="JABCRI010000024">
    <property type="protein sequence ID" value="KAF8377601.1"/>
    <property type="molecule type" value="Genomic_DNA"/>
</dbReference>
<dbReference type="GO" id="GO:0000278">
    <property type="term" value="P:mitotic cell cycle"/>
    <property type="evidence" value="ECO:0007669"/>
    <property type="project" value="InterPro"/>
</dbReference>
<keyword evidence="8" id="KW-1185">Reference proteome</keyword>
<keyword evidence="3" id="KW-0963">Cytoplasm</keyword>
<dbReference type="InterPro" id="IPR038214">
    <property type="entry name" value="WPP_sf"/>
</dbReference>
<sequence>MAEAEEPKQHQQHEIKKTEKMNFSFSIWPPTQRTRDAVINRLVETLSSPSVLSKRYGSMPSDQASDAARLIEGEAFSAAAAAPDTLEDDGVEILQVYSKEISKRMLEAVKARAASGSPSDSASQTPVAVPANSEEISSVESESS</sequence>
<keyword evidence="4" id="KW-0539">Nucleus</keyword>
<evidence type="ECO:0000256" key="5">
    <source>
        <dbReference type="SAM" id="MobiDB-lite"/>
    </source>
</evidence>
<evidence type="ECO:0000256" key="4">
    <source>
        <dbReference type="ARBA" id="ARBA00023242"/>
    </source>
</evidence>
<dbReference type="OMA" id="YSEDITR"/>
<evidence type="ECO:0000259" key="6">
    <source>
        <dbReference type="Pfam" id="PF13943"/>
    </source>
</evidence>
<dbReference type="PANTHER" id="PTHR34362">
    <property type="entry name" value="WPP DOMAIN-CONTAINING PROTEIN 1-RELATED"/>
    <property type="match status" value="1"/>
</dbReference>
<dbReference type="Pfam" id="PF13943">
    <property type="entry name" value="WPP"/>
    <property type="match status" value="1"/>
</dbReference>
<feature type="domain" description="WPP" evidence="6">
    <location>
        <begin position="24"/>
        <end position="115"/>
    </location>
</feature>
<gene>
    <name evidence="7" type="ORF">HHK36_030983</name>
</gene>
<dbReference type="InterPro" id="IPR025265">
    <property type="entry name" value="WPP_dom"/>
</dbReference>